<dbReference type="GO" id="GO:0003677">
    <property type="term" value="F:DNA binding"/>
    <property type="evidence" value="ECO:0007669"/>
    <property type="project" value="InterPro"/>
</dbReference>
<proteinExistence type="predicted"/>
<organism evidence="2 3">
    <name type="scientific">Pseudomonas azotoformans</name>
    <dbReference type="NCBI Taxonomy" id="47878"/>
    <lineage>
        <taxon>Bacteria</taxon>
        <taxon>Pseudomonadati</taxon>
        <taxon>Pseudomonadota</taxon>
        <taxon>Gammaproteobacteria</taxon>
        <taxon>Pseudomonadales</taxon>
        <taxon>Pseudomonadaceae</taxon>
        <taxon>Pseudomonas</taxon>
    </lineage>
</organism>
<evidence type="ECO:0000313" key="3">
    <source>
        <dbReference type="Proteomes" id="UP000070516"/>
    </source>
</evidence>
<protein>
    <recommendedName>
        <fullName evidence="1">Restriction endonuclease type IV Mrr domain-containing protein</fullName>
    </recommendedName>
</protein>
<accession>A0A127I6T3</accession>
<reference evidence="2 3" key="1">
    <citation type="submission" date="2016-02" db="EMBL/GenBank/DDBJ databases">
        <title>Complete genome sequence of Pseudomonas azotoformans S4.</title>
        <authorList>
            <person name="Fang Y."/>
            <person name="Wu L."/>
            <person name="Feng G."/>
        </authorList>
    </citation>
    <scope>NUCLEOTIDE SEQUENCE [LARGE SCALE GENOMIC DNA]</scope>
    <source>
        <strain evidence="2 3">S4</strain>
    </source>
</reference>
<dbReference type="RefSeq" id="WP_061449387.1">
    <property type="nucleotide sequence ID" value="NZ_CP014546.1"/>
</dbReference>
<evidence type="ECO:0000313" key="2">
    <source>
        <dbReference type="EMBL" id="AMN82562.1"/>
    </source>
</evidence>
<name>A0A127I6T3_PSEAZ</name>
<dbReference type="AlphaFoldDB" id="A0A127I6T3"/>
<dbReference type="Pfam" id="PF04471">
    <property type="entry name" value="Mrr_cat"/>
    <property type="match status" value="1"/>
</dbReference>
<dbReference type="Proteomes" id="UP000070516">
    <property type="component" value="Chromosome"/>
</dbReference>
<dbReference type="EMBL" id="CP014546">
    <property type="protein sequence ID" value="AMN82562.1"/>
    <property type="molecule type" value="Genomic_DNA"/>
</dbReference>
<sequence>MLDVKNSTEYEKVAQQVYQAILATEEVETIEVLHDVQITGRSGVAHQIDVYWRYLKNGVEHQVLVECKYYKSTIDLIHARNLLGLLTDIPNSQAVLLTTMGFQSGVVNLCNFYGISLKRLRDPQGSDWDGFIQKVEIQGILNKTDYLELGVNLDSKHDETASTLATEPVINLHESLLQDSTASPVPAATWLDRNVPFDESQIGTPLTITLTPPSTFIVLPSGQRVKIHSLDVQYVHSSSVLNFNFDAMDLVKGVLEDFNTKTIDHTLHH</sequence>
<dbReference type="KEGG" id="pazo:AYR47_31545"/>
<gene>
    <name evidence="2" type="ORF">AYR47_31545</name>
</gene>
<dbReference type="InterPro" id="IPR007560">
    <property type="entry name" value="Restrct_endonuc_IV_Mrr"/>
</dbReference>
<dbReference type="GO" id="GO:0004519">
    <property type="term" value="F:endonuclease activity"/>
    <property type="evidence" value="ECO:0007669"/>
    <property type="project" value="InterPro"/>
</dbReference>
<dbReference type="SUPFAM" id="SSF52980">
    <property type="entry name" value="Restriction endonuclease-like"/>
    <property type="match status" value="1"/>
</dbReference>
<dbReference type="InterPro" id="IPR011856">
    <property type="entry name" value="tRNA_endonuc-like_dom_sf"/>
</dbReference>
<dbReference type="InterPro" id="IPR011335">
    <property type="entry name" value="Restrct_endonuc-II-like"/>
</dbReference>
<dbReference type="GO" id="GO:0009307">
    <property type="term" value="P:DNA restriction-modification system"/>
    <property type="evidence" value="ECO:0007669"/>
    <property type="project" value="InterPro"/>
</dbReference>
<feature type="domain" description="Restriction endonuclease type IV Mrr" evidence="1">
    <location>
        <begin position="22"/>
        <end position="105"/>
    </location>
</feature>
<dbReference type="Gene3D" id="3.40.1350.10">
    <property type="match status" value="1"/>
</dbReference>
<evidence type="ECO:0000259" key="1">
    <source>
        <dbReference type="Pfam" id="PF04471"/>
    </source>
</evidence>